<dbReference type="EMBL" id="GBRH01248780">
    <property type="protein sequence ID" value="JAD49115.1"/>
    <property type="molecule type" value="Transcribed_RNA"/>
</dbReference>
<sequence length="25" mass="2993">MVSYFEWYTQANMVIGITYKHLPIS</sequence>
<reference evidence="1" key="1">
    <citation type="submission" date="2014-09" db="EMBL/GenBank/DDBJ databases">
        <authorList>
            <person name="Magalhaes I.L.F."/>
            <person name="Oliveira U."/>
            <person name="Santos F.R."/>
            <person name="Vidigal T.H.D.A."/>
            <person name="Brescovit A.D."/>
            <person name="Santos A.J."/>
        </authorList>
    </citation>
    <scope>NUCLEOTIDE SEQUENCE</scope>
    <source>
        <tissue evidence="1">Shoot tissue taken approximately 20 cm above the soil surface</tissue>
    </source>
</reference>
<proteinExistence type="predicted"/>
<reference evidence="1" key="2">
    <citation type="journal article" date="2015" name="Data Brief">
        <title>Shoot transcriptome of the giant reed, Arundo donax.</title>
        <authorList>
            <person name="Barrero R.A."/>
            <person name="Guerrero F.D."/>
            <person name="Moolhuijzen P."/>
            <person name="Goolsby J.A."/>
            <person name="Tidwell J."/>
            <person name="Bellgard S.E."/>
            <person name="Bellgard M.I."/>
        </authorList>
    </citation>
    <scope>NUCLEOTIDE SEQUENCE</scope>
    <source>
        <tissue evidence="1">Shoot tissue taken approximately 20 cm above the soil surface</tissue>
    </source>
</reference>
<name>A0A0A9AJP0_ARUDO</name>
<dbReference type="AlphaFoldDB" id="A0A0A9AJP0"/>
<protein>
    <submittedName>
        <fullName evidence="1">Uncharacterized protein</fullName>
    </submittedName>
</protein>
<evidence type="ECO:0000313" key="1">
    <source>
        <dbReference type="EMBL" id="JAD49115.1"/>
    </source>
</evidence>
<accession>A0A0A9AJP0</accession>
<organism evidence="1">
    <name type="scientific">Arundo donax</name>
    <name type="common">Giant reed</name>
    <name type="synonym">Donax arundinaceus</name>
    <dbReference type="NCBI Taxonomy" id="35708"/>
    <lineage>
        <taxon>Eukaryota</taxon>
        <taxon>Viridiplantae</taxon>
        <taxon>Streptophyta</taxon>
        <taxon>Embryophyta</taxon>
        <taxon>Tracheophyta</taxon>
        <taxon>Spermatophyta</taxon>
        <taxon>Magnoliopsida</taxon>
        <taxon>Liliopsida</taxon>
        <taxon>Poales</taxon>
        <taxon>Poaceae</taxon>
        <taxon>PACMAD clade</taxon>
        <taxon>Arundinoideae</taxon>
        <taxon>Arundineae</taxon>
        <taxon>Arundo</taxon>
    </lineage>
</organism>